<dbReference type="InterPro" id="IPR042188">
    <property type="entry name" value="MmgE/PrpD_sf_2"/>
</dbReference>
<dbReference type="Pfam" id="PF19305">
    <property type="entry name" value="MmgE_PrpD_C"/>
    <property type="match status" value="1"/>
</dbReference>
<dbReference type="SUPFAM" id="SSF103378">
    <property type="entry name" value="2-methylcitrate dehydratase PrpD"/>
    <property type="match status" value="1"/>
</dbReference>
<name>A0ABW0WSH2_STRNO</name>
<organism evidence="4 5">
    <name type="scientific">Streptomyces nogalater</name>
    <dbReference type="NCBI Taxonomy" id="38314"/>
    <lineage>
        <taxon>Bacteria</taxon>
        <taxon>Bacillati</taxon>
        <taxon>Actinomycetota</taxon>
        <taxon>Actinomycetes</taxon>
        <taxon>Kitasatosporales</taxon>
        <taxon>Streptomycetaceae</taxon>
        <taxon>Streptomyces</taxon>
    </lineage>
</organism>
<evidence type="ECO:0000313" key="4">
    <source>
        <dbReference type="EMBL" id="MFC5660698.1"/>
    </source>
</evidence>
<dbReference type="InterPro" id="IPR045336">
    <property type="entry name" value="MmgE_PrpD_N"/>
</dbReference>
<evidence type="ECO:0000259" key="2">
    <source>
        <dbReference type="Pfam" id="PF03972"/>
    </source>
</evidence>
<comment type="similarity">
    <text evidence="1">Belongs to the PrpD family.</text>
</comment>
<sequence length="499" mass="53231">MDTAPAVGERGHGQLALLAEWASSLELSEVPDRVQGFAASHILSQLAAIRSGLGQEDGKRLVTALGRPWQDDVAQSARVLSAAGAWLNLDDTAFAGHLGPSTVGVPIAYAHHLGLSGRELLRAVIIADECAARVTASATLGPFRGQTALHTHVVGAVAGRLACERAPADVWVDALALALSAPPWTLMRGFVTTDARLLHVPVGVRMGLDACDAAHGGLHGAADVLEHEDGFLHQFADVPLPEAVTRGLGQRWHTETLSFKLHPGGPGIDAAIDCAVDLHNQIPPFDVEDVEEVLVEGSLYTMYAARKAEPYLAGPETPIGALVLTTPYPVATALLTGRLSIHDFSLPEVGDTSRWALAEKVRLVHDRDMTRILMRGDAPFGEALRQAGDRACAWLRRFGGQDLVDLVGNVGDPLDEFIEAVKPTPARVSVRMTDGRTYAQYRAIPRGGIGPDLRTDHQKLVAEKWIEAGGPEHIVTTWPDLVDIGPDQLARLLESALAG</sequence>
<dbReference type="Gene3D" id="1.10.4100.10">
    <property type="entry name" value="2-methylcitrate dehydratase PrpD"/>
    <property type="match status" value="1"/>
</dbReference>
<keyword evidence="5" id="KW-1185">Reference proteome</keyword>
<comment type="caution">
    <text evidence="4">The sequence shown here is derived from an EMBL/GenBank/DDBJ whole genome shotgun (WGS) entry which is preliminary data.</text>
</comment>
<feature type="domain" description="MmgE/PrpD N-terminal" evidence="2">
    <location>
        <begin position="19"/>
        <end position="237"/>
    </location>
</feature>
<dbReference type="PANTHER" id="PTHR16943:SF8">
    <property type="entry name" value="2-METHYLCITRATE DEHYDRATASE"/>
    <property type="match status" value="1"/>
</dbReference>
<evidence type="ECO:0000259" key="3">
    <source>
        <dbReference type="Pfam" id="PF19305"/>
    </source>
</evidence>
<dbReference type="InterPro" id="IPR045337">
    <property type="entry name" value="MmgE_PrpD_C"/>
</dbReference>
<dbReference type="Pfam" id="PF03972">
    <property type="entry name" value="MmgE_PrpD_N"/>
    <property type="match status" value="1"/>
</dbReference>
<proteinExistence type="inferred from homology"/>
<dbReference type="Proteomes" id="UP001596065">
    <property type="component" value="Unassembled WGS sequence"/>
</dbReference>
<dbReference type="InterPro" id="IPR042183">
    <property type="entry name" value="MmgE/PrpD_sf_1"/>
</dbReference>
<evidence type="ECO:0000256" key="1">
    <source>
        <dbReference type="ARBA" id="ARBA00006174"/>
    </source>
</evidence>
<dbReference type="EMBL" id="JBHSOE010000110">
    <property type="protein sequence ID" value="MFC5660698.1"/>
    <property type="molecule type" value="Genomic_DNA"/>
</dbReference>
<dbReference type="InterPro" id="IPR036148">
    <property type="entry name" value="MmgE/PrpD_sf"/>
</dbReference>
<dbReference type="Gene3D" id="3.30.1330.120">
    <property type="entry name" value="2-methylcitrate dehydratase PrpD"/>
    <property type="match status" value="1"/>
</dbReference>
<feature type="domain" description="MmgE/PrpD C-terminal" evidence="3">
    <location>
        <begin position="267"/>
        <end position="371"/>
    </location>
</feature>
<accession>A0ABW0WSH2</accession>
<evidence type="ECO:0000313" key="5">
    <source>
        <dbReference type="Proteomes" id="UP001596065"/>
    </source>
</evidence>
<reference evidence="5" key="1">
    <citation type="journal article" date="2019" name="Int. J. Syst. Evol. Microbiol.">
        <title>The Global Catalogue of Microorganisms (GCM) 10K type strain sequencing project: providing services to taxonomists for standard genome sequencing and annotation.</title>
        <authorList>
            <consortium name="The Broad Institute Genomics Platform"/>
            <consortium name="The Broad Institute Genome Sequencing Center for Infectious Disease"/>
            <person name="Wu L."/>
            <person name="Ma J."/>
        </authorList>
    </citation>
    <scope>NUCLEOTIDE SEQUENCE [LARGE SCALE GENOMIC DNA]</scope>
    <source>
        <strain evidence="5">KCTC 5701</strain>
    </source>
</reference>
<dbReference type="PANTHER" id="PTHR16943">
    <property type="entry name" value="2-METHYLCITRATE DEHYDRATASE-RELATED"/>
    <property type="match status" value="1"/>
</dbReference>
<dbReference type="InterPro" id="IPR005656">
    <property type="entry name" value="MmgE_PrpD"/>
</dbReference>
<dbReference type="RefSeq" id="WP_344350107.1">
    <property type="nucleotide sequence ID" value="NZ_BAAASM010000033.1"/>
</dbReference>
<protein>
    <submittedName>
        <fullName evidence="4">MmgE/PrpD family protein</fullName>
    </submittedName>
</protein>
<gene>
    <name evidence="4" type="ORF">ACFP3J_35225</name>
</gene>